<gene>
    <name evidence="2" type="ORF">OMM_03082</name>
</gene>
<evidence type="ECO:0000313" key="3">
    <source>
        <dbReference type="Proteomes" id="UP000189670"/>
    </source>
</evidence>
<organism evidence="2 3">
    <name type="scientific">Candidatus Magnetoglobus multicellularis str. Araruama</name>
    <dbReference type="NCBI Taxonomy" id="890399"/>
    <lineage>
        <taxon>Bacteria</taxon>
        <taxon>Pseudomonadati</taxon>
        <taxon>Thermodesulfobacteriota</taxon>
        <taxon>Desulfobacteria</taxon>
        <taxon>Desulfobacterales</taxon>
        <taxon>Desulfobacteraceae</taxon>
        <taxon>Candidatus Magnetoglobus</taxon>
    </lineage>
</organism>
<protein>
    <recommendedName>
        <fullName evidence="4">Acriflavin resistance protein</fullName>
    </recommendedName>
</protein>
<dbReference type="Proteomes" id="UP000189670">
    <property type="component" value="Unassembled WGS sequence"/>
</dbReference>
<dbReference type="Gene3D" id="3.30.2090.10">
    <property type="entry name" value="Multidrug efflux transporter AcrB TolC docking domain, DN and DC subdomains"/>
    <property type="match status" value="1"/>
</dbReference>
<dbReference type="SUPFAM" id="SSF82714">
    <property type="entry name" value="Multidrug efflux transporter AcrB TolC docking domain, DN and DC subdomains"/>
    <property type="match status" value="1"/>
</dbReference>
<reference evidence="3" key="1">
    <citation type="submission" date="2012-11" db="EMBL/GenBank/DDBJ databases">
        <authorList>
            <person name="Lucero-Rivera Y.E."/>
            <person name="Tovar-Ramirez D."/>
        </authorList>
    </citation>
    <scope>NUCLEOTIDE SEQUENCE [LARGE SCALE GENOMIC DNA]</scope>
    <source>
        <strain evidence="3">Araruama</strain>
    </source>
</reference>
<dbReference type="Gene3D" id="1.20.1640.10">
    <property type="entry name" value="Multidrug efflux transporter AcrB transmembrane domain"/>
    <property type="match status" value="1"/>
</dbReference>
<accession>A0A1V1P796</accession>
<keyword evidence="1" id="KW-0812">Transmembrane</keyword>
<dbReference type="SUPFAM" id="SSF82693">
    <property type="entry name" value="Multidrug efflux transporter AcrB pore domain, PN1, PN2, PC1 and PC2 subdomains"/>
    <property type="match status" value="1"/>
</dbReference>
<dbReference type="InterPro" id="IPR027463">
    <property type="entry name" value="AcrB_DN_DC_subdom"/>
</dbReference>
<proteinExistence type="predicted"/>
<dbReference type="PANTHER" id="PTHR32063:SF16">
    <property type="entry name" value="CATION EFFLUX SYSTEM (ACRB_ACRD_ACRF FAMILY)"/>
    <property type="match status" value="1"/>
</dbReference>
<evidence type="ECO:0008006" key="4">
    <source>
        <dbReference type="Google" id="ProtNLM"/>
    </source>
</evidence>
<dbReference type="Gene3D" id="3.30.70.1320">
    <property type="entry name" value="Multidrug efflux transporter AcrB pore domain like"/>
    <property type="match status" value="1"/>
</dbReference>
<evidence type="ECO:0000313" key="2">
    <source>
        <dbReference type="EMBL" id="ETR70658.1"/>
    </source>
</evidence>
<evidence type="ECO:0000256" key="1">
    <source>
        <dbReference type="SAM" id="Phobius"/>
    </source>
</evidence>
<dbReference type="GO" id="GO:0042910">
    <property type="term" value="F:xenobiotic transmembrane transporter activity"/>
    <property type="evidence" value="ECO:0007669"/>
    <property type="project" value="TreeGrafter"/>
</dbReference>
<feature type="transmembrane region" description="Helical" evidence="1">
    <location>
        <begin position="20"/>
        <end position="41"/>
    </location>
</feature>
<dbReference type="Gene3D" id="3.30.70.1430">
    <property type="entry name" value="Multidrug efflux transporter AcrB pore domain"/>
    <property type="match status" value="1"/>
</dbReference>
<dbReference type="InterPro" id="IPR001036">
    <property type="entry name" value="Acrflvin-R"/>
</dbReference>
<name>A0A1V1P796_9BACT</name>
<dbReference type="GO" id="GO:0005886">
    <property type="term" value="C:plasma membrane"/>
    <property type="evidence" value="ECO:0007669"/>
    <property type="project" value="TreeGrafter"/>
</dbReference>
<dbReference type="AlphaFoldDB" id="A0A1V1P796"/>
<dbReference type="PANTHER" id="PTHR32063">
    <property type="match status" value="1"/>
</dbReference>
<keyword evidence="1" id="KW-0472">Membrane</keyword>
<comment type="caution">
    <text evidence="2">The sequence shown here is derived from an EMBL/GenBank/DDBJ whole genome shotgun (WGS) entry which is preliminary data.</text>
</comment>
<sequence length="317" mass="35814">MNTEETIKGFIPGIVYRFLTSQLSIIFIILSFCLGVSAILITPREEEPQIVVPLADVFIHAPGASPEEIEKLVSTPLERYLWQIDGVEYVYSTSMQDMAVITVRFFVGEDREESLIKLHNRVSMHANHTPPIVKGWVVKPIEIDDVPIINLTLYSDRYNDYELRRIGEELLNRLAHVKNTSRTEIVSGRKREIRIELSKERMTGLNVGFHEVIGALKSADASVTAGTFSRLNEEIIVSSDSYIKSTNDVKNLIVGVHEGRPVYIRDIAQVIDGPEEAVNYSRIAFSHYYRKANGMTDHPVSYPAVTLGIAKKKEPMR</sequence>
<keyword evidence="1" id="KW-1133">Transmembrane helix</keyword>
<dbReference type="Pfam" id="PF00873">
    <property type="entry name" value="ACR_tran"/>
    <property type="match status" value="1"/>
</dbReference>
<dbReference type="EMBL" id="ATBP01000390">
    <property type="protein sequence ID" value="ETR70658.1"/>
    <property type="molecule type" value="Genomic_DNA"/>
</dbReference>